<organism evidence="8 9">
    <name type="scientific">Ramlibacter aquaticus</name>
    <dbReference type="NCBI Taxonomy" id="2780094"/>
    <lineage>
        <taxon>Bacteria</taxon>
        <taxon>Pseudomonadati</taxon>
        <taxon>Pseudomonadota</taxon>
        <taxon>Betaproteobacteria</taxon>
        <taxon>Burkholderiales</taxon>
        <taxon>Comamonadaceae</taxon>
        <taxon>Ramlibacter</taxon>
    </lineage>
</organism>
<evidence type="ECO:0000256" key="2">
    <source>
        <dbReference type="ARBA" id="ARBA00022597"/>
    </source>
</evidence>
<evidence type="ECO:0000313" key="8">
    <source>
        <dbReference type="EMBL" id="MBE7942035.1"/>
    </source>
</evidence>
<keyword evidence="3" id="KW-0677">Repeat</keyword>
<sequence>MRAELDAGGGIAVPPPRVQPLLALQGLGKRFGALQALQDASLEIMPGEIHCLLGENGAGKSTLCNLVFGVHSPDAGRMLLDGAPYAPRSPADALAHGIAMVHQHFSLVPDLSVVDNLLLGQARGRLDRKAGAARLAQMQERYGLALDPHARIQDLSVGERQRVEIVKCLVREPRLVVLDEPTAVLLPEEIEALLAVCRRVAAGGCGVVLVTHKLAEIREVAQRATVLRAGKVVARSEAPADEIDLLVRAMIQRDLARPGTGAGGAAGEVAAANAAPASAAPGTAATAQAGPALSADPTPPRAAAHDFHTEPGMPVPEAALMADGLTVRDADGVLRLDKFTLLVAPGEIVAVAGVEGNGQSELGAVLSGMLRPTEGRFFVCGEEMTGRAPAALTAAGCGVVPEDRHALGCVTAMSLAENILLDRLQKFRRWGLLDRAALGQVARELMARFDVRAASPYVAFGGLSGGNQQKAVLARELTLDPLRFLLASQPTRGLDVGAVEAVYGHIRAAAARGVGVLLISSELDELLAVADRVVVLYRGRVMGSCRAEPAARARIGAWMAGHAQDEPSPEEEHA</sequence>
<name>A0ABR9SIC9_9BURK</name>
<dbReference type="InterPro" id="IPR050107">
    <property type="entry name" value="ABC_carbohydrate_import_ATPase"/>
</dbReference>
<dbReference type="PANTHER" id="PTHR43790">
    <property type="entry name" value="CARBOHYDRATE TRANSPORT ATP-BINDING PROTEIN MG119-RELATED"/>
    <property type="match status" value="1"/>
</dbReference>
<evidence type="ECO:0000256" key="6">
    <source>
        <dbReference type="SAM" id="MobiDB-lite"/>
    </source>
</evidence>
<dbReference type="PROSITE" id="PS50893">
    <property type="entry name" value="ABC_TRANSPORTER_2"/>
    <property type="match status" value="2"/>
</dbReference>
<proteinExistence type="predicted"/>
<keyword evidence="4" id="KW-0547">Nucleotide-binding</keyword>
<dbReference type="Proteomes" id="UP000715965">
    <property type="component" value="Unassembled WGS sequence"/>
</dbReference>
<dbReference type="Pfam" id="PF00005">
    <property type="entry name" value="ABC_tran"/>
    <property type="match status" value="2"/>
</dbReference>
<dbReference type="RefSeq" id="WP_193781591.1">
    <property type="nucleotide sequence ID" value="NZ_JADDOJ010000075.1"/>
</dbReference>
<dbReference type="InterPro" id="IPR017871">
    <property type="entry name" value="ABC_transporter-like_CS"/>
</dbReference>
<evidence type="ECO:0000313" key="9">
    <source>
        <dbReference type="Proteomes" id="UP000715965"/>
    </source>
</evidence>
<dbReference type="SMART" id="SM00382">
    <property type="entry name" value="AAA"/>
    <property type="match status" value="2"/>
</dbReference>
<dbReference type="InterPro" id="IPR003439">
    <property type="entry name" value="ABC_transporter-like_ATP-bd"/>
</dbReference>
<dbReference type="Gene3D" id="3.40.50.300">
    <property type="entry name" value="P-loop containing nucleotide triphosphate hydrolases"/>
    <property type="match status" value="2"/>
</dbReference>
<evidence type="ECO:0000256" key="4">
    <source>
        <dbReference type="ARBA" id="ARBA00022741"/>
    </source>
</evidence>
<dbReference type="EMBL" id="JADDOJ010000075">
    <property type="protein sequence ID" value="MBE7942035.1"/>
    <property type="molecule type" value="Genomic_DNA"/>
</dbReference>
<dbReference type="PROSITE" id="PS00211">
    <property type="entry name" value="ABC_TRANSPORTER_1"/>
    <property type="match status" value="2"/>
</dbReference>
<feature type="compositionally biased region" description="Low complexity" evidence="6">
    <location>
        <begin position="282"/>
        <end position="292"/>
    </location>
</feature>
<keyword evidence="2" id="KW-0762">Sugar transport</keyword>
<dbReference type="PANTHER" id="PTHR43790:SF4">
    <property type="entry name" value="GUANOSINE IMPORT ATP-BINDING PROTEIN NUPO"/>
    <property type="match status" value="1"/>
</dbReference>
<accession>A0ABR9SIC9</accession>
<comment type="caution">
    <text evidence="8">The sequence shown here is derived from an EMBL/GenBank/DDBJ whole genome shotgun (WGS) entry which is preliminary data.</text>
</comment>
<evidence type="ECO:0000256" key="1">
    <source>
        <dbReference type="ARBA" id="ARBA00022475"/>
    </source>
</evidence>
<evidence type="ECO:0000259" key="7">
    <source>
        <dbReference type="PROSITE" id="PS50893"/>
    </source>
</evidence>
<dbReference type="SUPFAM" id="SSF52540">
    <property type="entry name" value="P-loop containing nucleoside triphosphate hydrolases"/>
    <property type="match status" value="2"/>
</dbReference>
<feature type="domain" description="ABC transporter" evidence="7">
    <location>
        <begin position="22"/>
        <end position="254"/>
    </location>
</feature>
<evidence type="ECO:0000256" key="3">
    <source>
        <dbReference type="ARBA" id="ARBA00022737"/>
    </source>
</evidence>
<dbReference type="CDD" id="cd03216">
    <property type="entry name" value="ABC_Carb_Monos_I"/>
    <property type="match status" value="1"/>
</dbReference>
<feature type="region of interest" description="Disordered" evidence="6">
    <location>
        <begin position="282"/>
        <end position="311"/>
    </location>
</feature>
<dbReference type="InterPro" id="IPR003593">
    <property type="entry name" value="AAA+_ATPase"/>
</dbReference>
<keyword evidence="2" id="KW-0813">Transport</keyword>
<reference evidence="8 9" key="1">
    <citation type="submission" date="2020-10" db="EMBL/GenBank/DDBJ databases">
        <title>Draft genome of Ramlibacter aquaticus LMG 30558.</title>
        <authorList>
            <person name="Props R."/>
        </authorList>
    </citation>
    <scope>NUCLEOTIDE SEQUENCE [LARGE SCALE GENOMIC DNA]</scope>
    <source>
        <strain evidence="8 9">LMG 30558</strain>
    </source>
</reference>
<keyword evidence="1" id="KW-0472">Membrane</keyword>
<dbReference type="CDD" id="cd03215">
    <property type="entry name" value="ABC_Carb_Monos_II"/>
    <property type="match status" value="1"/>
</dbReference>
<feature type="domain" description="ABC transporter" evidence="7">
    <location>
        <begin position="320"/>
        <end position="563"/>
    </location>
</feature>
<keyword evidence="1" id="KW-1003">Cell membrane</keyword>
<evidence type="ECO:0000256" key="5">
    <source>
        <dbReference type="ARBA" id="ARBA00022840"/>
    </source>
</evidence>
<keyword evidence="5 8" id="KW-0067">ATP-binding</keyword>
<dbReference type="InterPro" id="IPR027417">
    <property type="entry name" value="P-loop_NTPase"/>
</dbReference>
<keyword evidence="9" id="KW-1185">Reference proteome</keyword>
<protein>
    <submittedName>
        <fullName evidence="8">ABC transporter ATP-binding protein</fullName>
    </submittedName>
</protein>
<gene>
    <name evidence="8" type="ORF">IM725_15775</name>
</gene>
<dbReference type="GO" id="GO:0005524">
    <property type="term" value="F:ATP binding"/>
    <property type="evidence" value="ECO:0007669"/>
    <property type="project" value="UniProtKB-KW"/>
</dbReference>